<feature type="region of interest" description="Disordered" evidence="1">
    <location>
        <begin position="369"/>
        <end position="393"/>
    </location>
</feature>
<feature type="region of interest" description="Disordered" evidence="1">
    <location>
        <begin position="222"/>
        <end position="241"/>
    </location>
</feature>
<proteinExistence type="predicted"/>
<evidence type="ECO:0000256" key="1">
    <source>
        <dbReference type="SAM" id="MobiDB-lite"/>
    </source>
</evidence>
<evidence type="ECO:0000313" key="4">
    <source>
        <dbReference type="Proteomes" id="UP000078561"/>
    </source>
</evidence>
<dbReference type="STRING" id="4829.A0A163KC35"/>
<dbReference type="InterPro" id="IPR001357">
    <property type="entry name" value="BRCT_dom"/>
</dbReference>
<feature type="domain" description="BRCT" evidence="2">
    <location>
        <begin position="78"/>
        <end position="181"/>
    </location>
</feature>
<name>A0A163KC35_ABSGL</name>
<dbReference type="PROSITE" id="PS50172">
    <property type="entry name" value="BRCT"/>
    <property type="match status" value="1"/>
</dbReference>
<gene>
    <name evidence="3" type="primary">ABSGL_12761.1 scaffold 13503</name>
</gene>
<feature type="compositionally biased region" description="Basic and acidic residues" evidence="1">
    <location>
        <begin position="230"/>
        <end position="241"/>
    </location>
</feature>
<dbReference type="EMBL" id="LT554726">
    <property type="protein sequence ID" value="SAM07123.1"/>
    <property type="molecule type" value="Genomic_DNA"/>
</dbReference>
<dbReference type="Proteomes" id="UP000078561">
    <property type="component" value="Unassembled WGS sequence"/>
</dbReference>
<sequence length="497" mass="54602">MSSTGSRSPSATIPPPQISVDATSFCLGPNPLLLSKTAKPKPSPPKKRHPIGKRNVRLQSLTTKQQHEESDDADDILTSSNILEGIVIYIDQRSVINKDRLTRVAYALSATVIDKWAPSATHLIHGSVTQQQPSHTSHQSITRTPVLVSKSLDRKMRVVAPAWLMACYDEKKRMPETLYPYEMNSNTRLASLAVSSARLQPTPAYDENPFGLEPDEFARIESCSDDDTDDKNPDPLADNRRMTDYYHRQSGNRNESGNDQGGAEIDMGGFDDDSVHHQINPISDTNSNNNNGGGDGGGEAGGDDVSSMSYSLLEMSQAAPIFRPTEPVSAVNRPPTFNIEHQQRNDTPPLFGSIERTMQHMAGVHEDIQRQRQQRTGGAWTTDRTRAAPLDDNQPYEDLVASSILPEIDPSRLPKVILGREDRMRIWYGEQSFCLDADLLRSSPPPSSSSPPREDAVDLTSNTPPRGKAPSKNKRLALSTSKLAAPKSPAAKKKKPA</sequence>
<feature type="region of interest" description="Disordered" evidence="1">
    <location>
        <begin position="33"/>
        <end position="73"/>
    </location>
</feature>
<protein>
    <recommendedName>
        <fullName evidence="2">BRCT domain-containing protein</fullName>
    </recommendedName>
</protein>
<organism evidence="3">
    <name type="scientific">Absidia glauca</name>
    <name type="common">Pin mould</name>
    <dbReference type="NCBI Taxonomy" id="4829"/>
    <lineage>
        <taxon>Eukaryota</taxon>
        <taxon>Fungi</taxon>
        <taxon>Fungi incertae sedis</taxon>
        <taxon>Mucoromycota</taxon>
        <taxon>Mucoromycotina</taxon>
        <taxon>Mucoromycetes</taxon>
        <taxon>Mucorales</taxon>
        <taxon>Cunninghamellaceae</taxon>
        <taxon>Absidia</taxon>
    </lineage>
</organism>
<evidence type="ECO:0000313" key="3">
    <source>
        <dbReference type="EMBL" id="SAM07123.1"/>
    </source>
</evidence>
<feature type="region of interest" description="Disordered" evidence="1">
    <location>
        <begin position="247"/>
        <end position="306"/>
    </location>
</feature>
<feature type="region of interest" description="Disordered" evidence="1">
    <location>
        <begin position="439"/>
        <end position="497"/>
    </location>
</feature>
<dbReference type="AlphaFoldDB" id="A0A163KC35"/>
<dbReference type="InParanoid" id="A0A163KC35"/>
<dbReference type="OrthoDB" id="427711at2759"/>
<feature type="compositionally biased region" description="Basic residues" evidence="1">
    <location>
        <begin position="44"/>
        <end position="56"/>
    </location>
</feature>
<dbReference type="InterPro" id="IPR036420">
    <property type="entry name" value="BRCT_dom_sf"/>
</dbReference>
<dbReference type="Gene3D" id="3.40.50.10190">
    <property type="entry name" value="BRCT domain"/>
    <property type="match status" value="1"/>
</dbReference>
<dbReference type="SUPFAM" id="SSF52113">
    <property type="entry name" value="BRCT domain"/>
    <property type="match status" value="1"/>
</dbReference>
<keyword evidence="4" id="KW-1185">Reference proteome</keyword>
<evidence type="ECO:0000259" key="2">
    <source>
        <dbReference type="PROSITE" id="PS50172"/>
    </source>
</evidence>
<reference evidence="3" key="1">
    <citation type="submission" date="2016-04" db="EMBL/GenBank/DDBJ databases">
        <authorList>
            <person name="Evans L.H."/>
            <person name="Alamgir A."/>
            <person name="Owens N."/>
            <person name="Weber N.D."/>
            <person name="Virtaneva K."/>
            <person name="Barbian K."/>
            <person name="Babar A."/>
            <person name="Rosenke K."/>
        </authorList>
    </citation>
    <scope>NUCLEOTIDE SEQUENCE [LARGE SCALE GENOMIC DNA]</scope>
    <source>
        <strain evidence="3">CBS 101.48</strain>
    </source>
</reference>
<dbReference type="Pfam" id="PF00533">
    <property type="entry name" value="BRCT"/>
    <property type="match status" value="1"/>
</dbReference>
<feature type="compositionally biased region" description="Gly residues" evidence="1">
    <location>
        <begin position="291"/>
        <end position="300"/>
    </location>
</feature>
<accession>A0A163KC35</accession>
<feature type="compositionally biased region" description="Polar residues" evidence="1">
    <location>
        <begin position="249"/>
        <end position="258"/>
    </location>
</feature>